<dbReference type="Proteomes" id="UP000001401">
    <property type="component" value="Chromosome"/>
</dbReference>
<dbReference type="CDD" id="cd01949">
    <property type="entry name" value="GGDEF"/>
    <property type="match status" value="1"/>
</dbReference>
<proteinExistence type="predicted"/>
<evidence type="ECO:0000313" key="4">
    <source>
        <dbReference type="Proteomes" id="UP000001401"/>
    </source>
</evidence>
<keyword evidence="4" id="KW-1185">Reference proteome</keyword>
<feature type="transmembrane region" description="Helical" evidence="1">
    <location>
        <begin position="6"/>
        <end position="25"/>
    </location>
</feature>
<dbReference type="NCBIfam" id="TIGR00254">
    <property type="entry name" value="GGDEF"/>
    <property type="match status" value="1"/>
</dbReference>
<dbReference type="GO" id="GO:1902201">
    <property type="term" value="P:negative regulation of bacterial-type flagellum-dependent cell motility"/>
    <property type="evidence" value="ECO:0007669"/>
    <property type="project" value="TreeGrafter"/>
</dbReference>
<feature type="transmembrane region" description="Helical" evidence="1">
    <location>
        <begin position="138"/>
        <end position="159"/>
    </location>
</feature>
<dbReference type="HOGENOM" id="CLU_032209_0_0_9"/>
<feature type="domain" description="GGDEF" evidence="2">
    <location>
        <begin position="425"/>
        <end position="564"/>
    </location>
</feature>
<dbReference type="GO" id="GO:0005886">
    <property type="term" value="C:plasma membrane"/>
    <property type="evidence" value="ECO:0007669"/>
    <property type="project" value="TreeGrafter"/>
</dbReference>
<protein>
    <submittedName>
        <fullName evidence="3">Diguanylate cyclase with GAF sensor</fullName>
    </submittedName>
</protein>
<name>E6TZP4_EVAC2</name>
<dbReference type="SUPFAM" id="SSF55073">
    <property type="entry name" value="Nucleotide cyclase"/>
    <property type="match status" value="1"/>
</dbReference>
<dbReference type="PANTHER" id="PTHR45138:SF9">
    <property type="entry name" value="DIGUANYLATE CYCLASE DGCM-RELATED"/>
    <property type="match status" value="1"/>
</dbReference>
<keyword evidence="1" id="KW-0812">Transmembrane</keyword>
<dbReference type="KEGG" id="bco:Bcell_3107"/>
<feature type="transmembrane region" description="Helical" evidence="1">
    <location>
        <begin position="105"/>
        <end position="126"/>
    </location>
</feature>
<evidence type="ECO:0000259" key="2">
    <source>
        <dbReference type="PROSITE" id="PS50887"/>
    </source>
</evidence>
<dbReference type="SUPFAM" id="SSF55781">
    <property type="entry name" value="GAF domain-like"/>
    <property type="match status" value="1"/>
</dbReference>
<dbReference type="InterPro" id="IPR029016">
    <property type="entry name" value="GAF-like_dom_sf"/>
</dbReference>
<dbReference type="PANTHER" id="PTHR45138">
    <property type="entry name" value="REGULATORY COMPONENTS OF SENSORY TRANSDUCTION SYSTEM"/>
    <property type="match status" value="1"/>
</dbReference>
<dbReference type="eggNOG" id="COG3706">
    <property type="taxonomic scope" value="Bacteria"/>
</dbReference>
<dbReference type="STRING" id="649639.Bcell_3107"/>
<dbReference type="InterPro" id="IPR000160">
    <property type="entry name" value="GGDEF_dom"/>
</dbReference>
<dbReference type="InterPro" id="IPR003018">
    <property type="entry name" value="GAF"/>
</dbReference>
<evidence type="ECO:0000256" key="1">
    <source>
        <dbReference type="SAM" id="Phobius"/>
    </source>
</evidence>
<keyword evidence="1" id="KW-0472">Membrane</keyword>
<dbReference type="OrthoDB" id="9759607at2"/>
<dbReference type="AlphaFoldDB" id="E6TZP4"/>
<dbReference type="Gene3D" id="3.30.450.40">
    <property type="match status" value="1"/>
</dbReference>
<feature type="transmembrane region" description="Helical" evidence="1">
    <location>
        <begin position="206"/>
        <end position="226"/>
    </location>
</feature>
<dbReference type="FunFam" id="3.30.70.270:FF:000001">
    <property type="entry name" value="Diguanylate cyclase domain protein"/>
    <property type="match status" value="1"/>
</dbReference>
<feature type="transmembrane region" description="Helical" evidence="1">
    <location>
        <begin position="37"/>
        <end position="54"/>
    </location>
</feature>
<reference evidence="3 4" key="1">
    <citation type="submission" date="2010-12" db="EMBL/GenBank/DDBJ databases">
        <title>Complete sequence of Bacillus cellulosilyticus DSM 2522.</title>
        <authorList>
            <consortium name="US DOE Joint Genome Institute"/>
            <person name="Lucas S."/>
            <person name="Copeland A."/>
            <person name="Lapidus A."/>
            <person name="Cheng J.-F."/>
            <person name="Bruce D."/>
            <person name="Goodwin L."/>
            <person name="Pitluck S."/>
            <person name="Chertkov O."/>
            <person name="Detter J.C."/>
            <person name="Han C."/>
            <person name="Tapia R."/>
            <person name="Land M."/>
            <person name="Hauser L."/>
            <person name="Jeffries C."/>
            <person name="Kyrpides N."/>
            <person name="Ivanova N."/>
            <person name="Mikhailova N."/>
            <person name="Brumm P."/>
            <person name="Mead D."/>
            <person name="Woyke T."/>
        </authorList>
    </citation>
    <scope>NUCLEOTIDE SEQUENCE [LARGE SCALE GENOMIC DNA]</scope>
    <source>
        <strain evidence="4">ATCC 21833 / DSM 2522 / FERM P-1141 / JCM 9156 / N-4</strain>
    </source>
</reference>
<evidence type="ECO:0000313" key="3">
    <source>
        <dbReference type="EMBL" id="ADU31350.1"/>
    </source>
</evidence>
<gene>
    <name evidence="3" type="ordered locus">Bcell_3107</name>
</gene>
<dbReference type="GO" id="GO:0052621">
    <property type="term" value="F:diguanylate cyclase activity"/>
    <property type="evidence" value="ECO:0007669"/>
    <property type="project" value="TreeGrafter"/>
</dbReference>
<dbReference type="EMBL" id="CP002394">
    <property type="protein sequence ID" value="ADU31350.1"/>
    <property type="molecule type" value="Genomic_DNA"/>
</dbReference>
<organism evidence="3 4">
    <name type="scientific">Evansella cellulosilytica (strain ATCC 21833 / DSM 2522 / FERM P-1141 / JCM 9156 / N-4)</name>
    <name type="common">Bacillus cellulosilyticus</name>
    <dbReference type="NCBI Taxonomy" id="649639"/>
    <lineage>
        <taxon>Bacteria</taxon>
        <taxon>Bacillati</taxon>
        <taxon>Bacillota</taxon>
        <taxon>Bacilli</taxon>
        <taxon>Bacillales</taxon>
        <taxon>Bacillaceae</taxon>
        <taxon>Evansella</taxon>
    </lineage>
</organism>
<dbReference type="RefSeq" id="WP_013489681.1">
    <property type="nucleotide sequence ID" value="NC_014829.1"/>
</dbReference>
<feature type="transmembrane region" description="Helical" evidence="1">
    <location>
        <begin position="180"/>
        <end position="200"/>
    </location>
</feature>
<dbReference type="PROSITE" id="PS50887">
    <property type="entry name" value="GGDEF"/>
    <property type="match status" value="1"/>
</dbReference>
<feature type="transmembrane region" description="Helical" evidence="1">
    <location>
        <begin position="66"/>
        <end position="93"/>
    </location>
</feature>
<keyword evidence="1" id="KW-1133">Transmembrane helix</keyword>
<dbReference type="SMART" id="SM00267">
    <property type="entry name" value="GGDEF"/>
    <property type="match status" value="1"/>
</dbReference>
<dbReference type="Pfam" id="PF00990">
    <property type="entry name" value="GGDEF"/>
    <property type="match status" value="1"/>
</dbReference>
<dbReference type="Pfam" id="PF13185">
    <property type="entry name" value="GAF_2"/>
    <property type="match status" value="1"/>
</dbReference>
<dbReference type="InterPro" id="IPR050469">
    <property type="entry name" value="Diguanylate_Cyclase"/>
</dbReference>
<dbReference type="InterPro" id="IPR029787">
    <property type="entry name" value="Nucleotide_cyclase"/>
</dbReference>
<dbReference type="Gene3D" id="3.30.70.270">
    <property type="match status" value="1"/>
</dbReference>
<dbReference type="SMART" id="SM00065">
    <property type="entry name" value="GAF"/>
    <property type="match status" value="1"/>
</dbReference>
<dbReference type="GO" id="GO:0043709">
    <property type="term" value="P:cell adhesion involved in single-species biofilm formation"/>
    <property type="evidence" value="ECO:0007669"/>
    <property type="project" value="TreeGrafter"/>
</dbReference>
<sequence length="564" mass="64088">MTAKKKYIVWATWLLLYPIFIYFFIKNGLPIFLEEWHAILFFLSLVLFASRFPIRFRHANIVPLHGISLAIFLQFGLLIEMVVMQLAIIVTLLSLKLSRNEIYRLPINSIVFLLVSFVSGSVFYLMGGITGNFSEISIISMIFPIITYATVYFFLNNWFIFILRKYIVKLKGIKFFDEALAWEAVSAIMIIPIGISLVALYQEIGYLAVLLIGIPLVFLSLFLKLYNESERTGKLLKKVSAFGSEINENLSVNDICSLFVKKVKSIFDVNYVYVFDTLKDGKLQAIEMYTTNNQNNIGLLSGDNISINVSQTGESVLYTEAKQWKPFVNKEHFPHAHSIMSVPSVRNNEIVGVITIVANKKRAFEKSHLMILQIMANYIAVAAQNARNYEKTKKDSERCALTNLFNFRYFENRLLEKYDVPEKDDQFAIILLDLDHFKKINDNYGHQSGNDILCQVAHLLQESVGTSGVLARYGGEEFVVLLEGDTAQYAEDMAETLRQNIESQLFKVSDDLNSGDGKLVRITASIGVATKLENDETGMSVLRNADRAMYTGAKQQGRNKVAYY</sequence>
<accession>E6TZP4</accession>
<dbReference type="InterPro" id="IPR043128">
    <property type="entry name" value="Rev_trsase/Diguanyl_cyclase"/>
</dbReference>